<keyword evidence="2" id="KW-0808">Transferase</keyword>
<proteinExistence type="predicted"/>
<dbReference type="Proteomes" id="UP000004846">
    <property type="component" value="Unassembled WGS sequence"/>
</dbReference>
<name>A0A125W3C7_ENTFL</name>
<dbReference type="EMBL" id="AEBR01000088">
    <property type="protein sequence ID" value="EFM81889.1"/>
    <property type="molecule type" value="Genomic_DNA"/>
</dbReference>
<protein>
    <submittedName>
        <fullName evidence="2">Glycosyltransferase, group 2 family protein</fullName>
        <ecNumber evidence="2">2.4.-.-</ecNumber>
    </submittedName>
</protein>
<dbReference type="PANTHER" id="PTHR22916">
    <property type="entry name" value="GLYCOSYLTRANSFERASE"/>
    <property type="match status" value="1"/>
</dbReference>
<comment type="caution">
    <text evidence="2">The sequence shown here is derived from an EMBL/GenBank/DDBJ whole genome shotgun (WGS) entry which is preliminary data.</text>
</comment>
<accession>A0A125W3C7</accession>
<dbReference type="EC" id="2.4.-.-" evidence="2"/>
<dbReference type="PANTHER" id="PTHR22916:SF3">
    <property type="entry name" value="UDP-GLCNAC:BETAGAL BETA-1,3-N-ACETYLGLUCOSAMINYLTRANSFERASE-LIKE PROTEIN 1"/>
    <property type="match status" value="1"/>
</dbReference>
<feature type="domain" description="Glycosyltransferase 2-like" evidence="1">
    <location>
        <begin position="7"/>
        <end position="153"/>
    </location>
</feature>
<dbReference type="HOGENOM" id="CLU_025996_0_3_9"/>
<evidence type="ECO:0000259" key="1">
    <source>
        <dbReference type="Pfam" id="PF00535"/>
    </source>
</evidence>
<dbReference type="Pfam" id="PF00535">
    <property type="entry name" value="Glycos_transf_2"/>
    <property type="match status" value="1"/>
</dbReference>
<evidence type="ECO:0000313" key="3">
    <source>
        <dbReference type="Proteomes" id="UP000004846"/>
    </source>
</evidence>
<dbReference type="InterPro" id="IPR029044">
    <property type="entry name" value="Nucleotide-diphossugar_trans"/>
</dbReference>
<sequence length="252" mass="29549">METALVSIIMPMYNAGKFLSKSIESVLEQTYQNWELLLIDDGSKDDSIDIALAFMEKDSRIFLLKNEQNMGIAKTRNKGIEASKGQYIAFLDSDDLWLPNKLEVQIKWMEEKKLLFTCSSYFVCNENGNITHERNFSEGPQTYQDLLKTNTIGCLTVVVESNLLKRHLMPDLKHEDYATWLNILKEINTVYFINEKLAIYRKLTTSTSSNKWNTISWVWKILRQNEQFSVIKSSFYLMRFLFYTTFKYAKNE</sequence>
<dbReference type="AlphaFoldDB" id="A0A125W3C7"/>
<evidence type="ECO:0000313" key="2">
    <source>
        <dbReference type="EMBL" id="EFM81889.1"/>
    </source>
</evidence>
<organism evidence="2 3">
    <name type="scientific">Enterococcus faecalis TX4248</name>
    <dbReference type="NCBI Taxonomy" id="749495"/>
    <lineage>
        <taxon>Bacteria</taxon>
        <taxon>Bacillati</taxon>
        <taxon>Bacillota</taxon>
        <taxon>Bacilli</taxon>
        <taxon>Lactobacillales</taxon>
        <taxon>Enterococcaceae</taxon>
        <taxon>Enterococcus</taxon>
    </lineage>
</organism>
<dbReference type="InterPro" id="IPR001173">
    <property type="entry name" value="Glyco_trans_2-like"/>
</dbReference>
<dbReference type="Gene3D" id="3.90.550.10">
    <property type="entry name" value="Spore Coat Polysaccharide Biosynthesis Protein SpsA, Chain A"/>
    <property type="match status" value="1"/>
</dbReference>
<dbReference type="SUPFAM" id="SSF53448">
    <property type="entry name" value="Nucleotide-diphospho-sugar transferases"/>
    <property type="match status" value="1"/>
</dbReference>
<dbReference type="GO" id="GO:0016758">
    <property type="term" value="F:hexosyltransferase activity"/>
    <property type="evidence" value="ECO:0007669"/>
    <property type="project" value="UniProtKB-ARBA"/>
</dbReference>
<reference evidence="3" key="1">
    <citation type="submission" date="2010-07" db="EMBL/GenBank/DDBJ databases">
        <authorList>
            <person name="Weinstock G."/>
            <person name="Sodergren E."/>
            <person name="Clifton S."/>
            <person name="Fulton L."/>
            <person name="Fulton B."/>
            <person name="Courtney L."/>
            <person name="Fronick C."/>
            <person name="Harrison M."/>
            <person name="Strong C."/>
            <person name="Farmer C."/>
            <person name="Delahaunty K."/>
            <person name="Markovic C."/>
            <person name="Hall O."/>
            <person name="Minx P."/>
            <person name="Tomlinson C."/>
            <person name="Mitreva M."/>
            <person name="Hou S."/>
            <person name="Chen J."/>
            <person name="Wollam A."/>
            <person name="Pepin K.H."/>
            <person name="Johnson M."/>
            <person name="Bhonagiri V."/>
            <person name="Zhang X."/>
            <person name="Suruliraj S."/>
            <person name="Warren W."/>
            <person name="Chinwalla A."/>
            <person name="Mardis E.R."/>
            <person name="Wilson R.K."/>
        </authorList>
    </citation>
    <scope>NUCLEOTIDE SEQUENCE [LARGE SCALE GENOMIC DNA]</scope>
    <source>
        <strain evidence="3">TX4248</strain>
    </source>
</reference>
<dbReference type="RefSeq" id="WP_002356910.1">
    <property type="nucleotide sequence ID" value="NZ_GL454478.1"/>
</dbReference>
<gene>
    <name evidence="2" type="ORF">HMPREF9498_02461</name>
</gene>
<keyword evidence="2" id="KW-0328">Glycosyltransferase</keyword>
<dbReference type="GeneID" id="60894337"/>